<evidence type="ECO:0000313" key="8">
    <source>
        <dbReference type="EMBL" id="MFD0687157.1"/>
    </source>
</evidence>
<dbReference type="PANTHER" id="PTHR33452:SF1">
    <property type="entry name" value="INNER MEMBRANE PROTEIN YPHA-RELATED"/>
    <property type="match status" value="1"/>
</dbReference>
<evidence type="ECO:0000256" key="3">
    <source>
        <dbReference type="ARBA" id="ARBA00022475"/>
    </source>
</evidence>
<feature type="transmembrane region" description="Helical" evidence="7">
    <location>
        <begin position="21"/>
        <end position="39"/>
    </location>
</feature>
<keyword evidence="4 7" id="KW-0812">Transmembrane</keyword>
<comment type="caution">
    <text evidence="8">The sequence shown here is derived from an EMBL/GenBank/DDBJ whole genome shotgun (WGS) entry which is preliminary data.</text>
</comment>
<name>A0ABW2XQQ5_9ACTN</name>
<organism evidence="8 9">
    <name type="scientific">Actinomadura fibrosa</name>
    <dbReference type="NCBI Taxonomy" id="111802"/>
    <lineage>
        <taxon>Bacteria</taxon>
        <taxon>Bacillati</taxon>
        <taxon>Actinomycetota</taxon>
        <taxon>Actinomycetes</taxon>
        <taxon>Streptosporangiales</taxon>
        <taxon>Thermomonosporaceae</taxon>
        <taxon>Actinomadura</taxon>
    </lineage>
</organism>
<evidence type="ECO:0000256" key="5">
    <source>
        <dbReference type="ARBA" id="ARBA00022989"/>
    </source>
</evidence>
<evidence type="ECO:0000256" key="1">
    <source>
        <dbReference type="ARBA" id="ARBA00004651"/>
    </source>
</evidence>
<dbReference type="InterPro" id="IPR051907">
    <property type="entry name" value="DoxX-like_oxidoreductase"/>
</dbReference>
<dbReference type="Proteomes" id="UP001597063">
    <property type="component" value="Unassembled WGS sequence"/>
</dbReference>
<gene>
    <name evidence="8" type="ORF">ACFQZM_21845</name>
</gene>
<dbReference type="EMBL" id="JBHTGP010000012">
    <property type="protein sequence ID" value="MFD0687157.1"/>
    <property type="molecule type" value="Genomic_DNA"/>
</dbReference>
<comment type="similarity">
    <text evidence="2">Belongs to the DoxX family.</text>
</comment>
<dbReference type="RefSeq" id="WP_131763123.1">
    <property type="nucleotide sequence ID" value="NZ_CAACUY010000294.1"/>
</dbReference>
<evidence type="ECO:0000313" key="9">
    <source>
        <dbReference type="Proteomes" id="UP001597063"/>
    </source>
</evidence>
<feature type="transmembrane region" description="Helical" evidence="7">
    <location>
        <begin position="116"/>
        <end position="138"/>
    </location>
</feature>
<feature type="transmembrane region" description="Helical" evidence="7">
    <location>
        <begin position="78"/>
        <end position="104"/>
    </location>
</feature>
<evidence type="ECO:0000256" key="4">
    <source>
        <dbReference type="ARBA" id="ARBA00022692"/>
    </source>
</evidence>
<proteinExistence type="inferred from homology"/>
<protein>
    <submittedName>
        <fullName evidence="8">DoxX family protein</fullName>
    </submittedName>
</protein>
<evidence type="ECO:0000256" key="6">
    <source>
        <dbReference type="ARBA" id="ARBA00023136"/>
    </source>
</evidence>
<sequence>MLPVRSALASPARRVPYLSDAGLLVGRVALGVVFVAHGWQKLNDLGHAGVTKMFDGLGIPLPGLAAHFATWVELLGGIALIAGVLVPLAGLLLAADMAGAFWYVHMDKGLFADKGGYELVLVLGASALLLALTGAGRFSVDALLWRRREPADAPGREREHAGHM</sequence>
<dbReference type="Pfam" id="PF07681">
    <property type="entry name" value="DoxX"/>
    <property type="match status" value="1"/>
</dbReference>
<evidence type="ECO:0000256" key="7">
    <source>
        <dbReference type="SAM" id="Phobius"/>
    </source>
</evidence>
<keyword evidence="9" id="KW-1185">Reference proteome</keyword>
<dbReference type="PANTHER" id="PTHR33452">
    <property type="entry name" value="OXIDOREDUCTASE CATD-RELATED"/>
    <property type="match status" value="1"/>
</dbReference>
<accession>A0ABW2XQQ5</accession>
<reference evidence="9" key="1">
    <citation type="journal article" date="2019" name="Int. J. Syst. Evol. Microbiol.">
        <title>The Global Catalogue of Microorganisms (GCM) 10K type strain sequencing project: providing services to taxonomists for standard genome sequencing and annotation.</title>
        <authorList>
            <consortium name="The Broad Institute Genomics Platform"/>
            <consortium name="The Broad Institute Genome Sequencing Center for Infectious Disease"/>
            <person name="Wu L."/>
            <person name="Ma J."/>
        </authorList>
    </citation>
    <scope>NUCLEOTIDE SEQUENCE [LARGE SCALE GENOMIC DNA]</scope>
    <source>
        <strain evidence="9">JCM 9371</strain>
    </source>
</reference>
<evidence type="ECO:0000256" key="2">
    <source>
        <dbReference type="ARBA" id="ARBA00006679"/>
    </source>
</evidence>
<keyword evidence="6 7" id="KW-0472">Membrane</keyword>
<comment type="subcellular location">
    <subcellularLocation>
        <location evidence="1">Cell membrane</location>
        <topology evidence="1">Multi-pass membrane protein</topology>
    </subcellularLocation>
</comment>
<dbReference type="InterPro" id="IPR032808">
    <property type="entry name" value="DoxX"/>
</dbReference>
<keyword evidence="3" id="KW-1003">Cell membrane</keyword>
<keyword evidence="5 7" id="KW-1133">Transmembrane helix</keyword>